<evidence type="ECO:0008006" key="3">
    <source>
        <dbReference type="Google" id="ProtNLM"/>
    </source>
</evidence>
<evidence type="ECO:0000313" key="2">
    <source>
        <dbReference type="Proteomes" id="UP000626370"/>
    </source>
</evidence>
<dbReference type="Proteomes" id="UP000626370">
    <property type="component" value="Unassembled WGS sequence"/>
</dbReference>
<accession>A0ABQ3IHN6</accession>
<reference evidence="2" key="1">
    <citation type="journal article" date="2019" name="Int. J. Syst. Evol. Microbiol.">
        <title>The Global Catalogue of Microorganisms (GCM) 10K type strain sequencing project: providing services to taxonomists for standard genome sequencing and annotation.</title>
        <authorList>
            <consortium name="The Broad Institute Genomics Platform"/>
            <consortium name="The Broad Institute Genome Sequencing Center for Infectious Disease"/>
            <person name="Wu L."/>
            <person name="Ma J."/>
        </authorList>
    </citation>
    <scope>NUCLEOTIDE SEQUENCE [LARGE SCALE GENOMIC DNA]</scope>
    <source>
        <strain evidence="2">CGMCC 1.15922</strain>
    </source>
</reference>
<keyword evidence="2" id="KW-1185">Reference proteome</keyword>
<dbReference type="EMBL" id="BNAH01000001">
    <property type="protein sequence ID" value="GHE79261.1"/>
    <property type="molecule type" value="Genomic_DNA"/>
</dbReference>
<name>A0ABQ3IHN6_9GAMM</name>
<comment type="caution">
    <text evidence="1">The sequence shown here is derived from an EMBL/GenBank/DDBJ whole genome shotgun (WGS) entry which is preliminary data.</text>
</comment>
<protein>
    <recommendedName>
        <fullName evidence="3">HNH endonuclease</fullName>
    </recommendedName>
</protein>
<sequence length="216" mass="24925">MKNFADYINVETPFIYRNTCWFCGEPASTIFSFPHHLHQVVNCRHPNLTLNSCKECTQAGLKSKANDIWQVAHDVKVFLVKTYQKDLAIGLNWTKEELANSQFEGGNFESFQRSAWFMYEVAQNRVNFSHWPLVINGIKIESSECTPLVFTFDGTTYPSIEQAMEHYSEVFQINKDYLQQVIAKLGSKRFSTAIRFCRLMINATSAERKIALNELT</sequence>
<proteinExistence type="predicted"/>
<organism evidence="1 2">
    <name type="scientific">Thalassotalea profundi</name>
    <dbReference type="NCBI Taxonomy" id="2036687"/>
    <lineage>
        <taxon>Bacteria</taxon>
        <taxon>Pseudomonadati</taxon>
        <taxon>Pseudomonadota</taxon>
        <taxon>Gammaproteobacteria</taxon>
        <taxon>Alteromonadales</taxon>
        <taxon>Colwelliaceae</taxon>
        <taxon>Thalassotalea</taxon>
    </lineage>
</organism>
<dbReference type="RefSeq" id="WP_189376400.1">
    <property type="nucleotide sequence ID" value="NZ_BNAH01000001.1"/>
</dbReference>
<gene>
    <name evidence="1" type="ORF">GCM10011501_04060</name>
</gene>
<evidence type="ECO:0000313" key="1">
    <source>
        <dbReference type="EMBL" id="GHE79261.1"/>
    </source>
</evidence>